<evidence type="ECO:0000313" key="1">
    <source>
        <dbReference type="EMBL" id="XBP71550.1"/>
    </source>
</evidence>
<accession>A0AAU7LVA6</accession>
<sequence>MTITALQTKNFTHDQFQHAGNALHSLAASVARLAAALWSAAMPSRQPVSTVLTARQEADQLRAMADDVQRSDPRFAQDLYAAADRHERAALRSPETGSPL</sequence>
<dbReference type="RefSeq" id="WP_349280917.1">
    <property type="nucleotide sequence ID" value="NZ_CBCSCU010000068.1"/>
</dbReference>
<dbReference type="EMBL" id="CP157675">
    <property type="protein sequence ID" value="XBP71550.1"/>
    <property type="molecule type" value="Genomic_DNA"/>
</dbReference>
<name>A0AAU7LVA6_9BURK</name>
<gene>
    <name evidence="1" type="ORF">ABLV49_07075</name>
</gene>
<proteinExistence type="predicted"/>
<dbReference type="AlphaFoldDB" id="A0AAU7LVA6"/>
<reference evidence="1" key="1">
    <citation type="submission" date="2024-05" db="EMBL/GenBank/DDBJ databases">
        <authorList>
            <person name="Bunk B."/>
            <person name="Swiderski J."/>
            <person name="Sproer C."/>
            <person name="Thiel V."/>
        </authorList>
    </citation>
    <scope>NUCLEOTIDE SEQUENCE</scope>
    <source>
        <strain evidence="1">DSM 17735</strain>
    </source>
</reference>
<organism evidence="1">
    <name type="scientific">Polaromonas hydrogenivorans</name>
    <dbReference type="NCBI Taxonomy" id="335476"/>
    <lineage>
        <taxon>Bacteria</taxon>
        <taxon>Pseudomonadati</taxon>
        <taxon>Pseudomonadota</taxon>
        <taxon>Betaproteobacteria</taxon>
        <taxon>Burkholderiales</taxon>
        <taxon>Comamonadaceae</taxon>
        <taxon>Polaromonas</taxon>
    </lineage>
</organism>
<protein>
    <submittedName>
        <fullName evidence="1">Uncharacterized protein</fullName>
    </submittedName>
</protein>